<organism evidence="1 2">
    <name type="scientific">Elysia crispata</name>
    <name type="common">lettuce slug</name>
    <dbReference type="NCBI Taxonomy" id="231223"/>
    <lineage>
        <taxon>Eukaryota</taxon>
        <taxon>Metazoa</taxon>
        <taxon>Spiralia</taxon>
        <taxon>Lophotrochozoa</taxon>
        <taxon>Mollusca</taxon>
        <taxon>Gastropoda</taxon>
        <taxon>Heterobranchia</taxon>
        <taxon>Euthyneura</taxon>
        <taxon>Panpulmonata</taxon>
        <taxon>Sacoglossa</taxon>
        <taxon>Placobranchoidea</taxon>
        <taxon>Plakobranchidae</taxon>
        <taxon>Elysia</taxon>
    </lineage>
</organism>
<comment type="caution">
    <text evidence="1">The sequence shown here is derived from an EMBL/GenBank/DDBJ whole genome shotgun (WGS) entry which is preliminary data.</text>
</comment>
<gene>
    <name evidence="1" type="ORF">RRG08_003185</name>
</gene>
<dbReference type="Proteomes" id="UP001283361">
    <property type="component" value="Unassembled WGS sequence"/>
</dbReference>
<sequence length="25" mass="3176">MKETFTIERIYPYSFERSLDKLRDH</sequence>
<keyword evidence="2" id="KW-1185">Reference proteome</keyword>
<reference evidence="1" key="1">
    <citation type="journal article" date="2023" name="G3 (Bethesda)">
        <title>A reference genome for the long-term kleptoplast-retaining sea slug Elysia crispata morphotype clarki.</title>
        <authorList>
            <person name="Eastman K.E."/>
            <person name="Pendleton A.L."/>
            <person name="Shaikh M.A."/>
            <person name="Suttiyut T."/>
            <person name="Ogas R."/>
            <person name="Tomko P."/>
            <person name="Gavelis G."/>
            <person name="Widhalm J.R."/>
            <person name="Wisecaver J.H."/>
        </authorList>
    </citation>
    <scope>NUCLEOTIDE SEQUENCE</scope>
    <source>
        <strain evidence="1">ECLA1</strain>
    </source>
</reference>
<name>A0AAE1B8G0_9GAST</name>
<evidence type="ECO:0000313" key="2">
    <source>
        <dbReference type="Proteomes" id="UP001283361"/>
    </source>
</evidence>
<proteinExistence type="predicted"/>
<evidence type="ECO:0000313" key="1">
    <source>
        <dbReference type="EMBL" id="KAK3800781.1"/>
    </source>
</evidence>
<accession>A0AAE1B8G0</accession>
<protein>
    <submittedName>
        <fullName evidence="1">Uncharacterized protein</fullName>
    </submittedName>
</protein>
<dbReference type="EMBL" id="JAWDGP010000422">
    <property type="protein sequence ID" value="KAK3800781.1"/>
    <property type="molecule type" value="Genomic_DNA"/>
</dbReference>
<dbReference type="AlphaFoldDB" id="A0AAE1B8G0"/>